<feature type="domain" description="ATP-grasp" evidence="7">
    <location>
        <begin position="120"/>
        <end position="303"/>
    </location>
</feature>
<dbReference type="GO" id="GO:0034028">
    <property type="term" value="F:5-(carboxyamino)imidazole ribonucleotide synthase activity"/>
    <property type="evidence" value="ECO:0007669"/>
    <property type="project" value="UniProtKB-EC"/>
</dbReference>
<feature type="binding site" evidence="5">
    <location>
        <position position="197"/>
    </location>
    <ligand>
        <name>ATP</name>
        <dbReference type="ChEBI" id="CHEBI:30616"/>
    </ligand>
</feature>
<dbReference type="PANTHER" id="PTHR11609">
    <property type="entry name" value="PURINE BIOSYNTHESIS PROTEIN 6/7, PUR6/7"/>
    <property type="match status" value="1"/>
</dbReference>
<evidence type="ECO:0000259" key="7">
    <source>
        <dbReference type="PROSITE" id="PS50975"/>
    </source>
</evidence>
<evidence type="ECO:0000256" key="3">
    <source>
        <dbReference type="ARBA" id="ARBA00022840"/>
    </source>
</evidence>
<dbReference type="InterPro" id="IPR005875">
    <property type="entry name" value="PurK"/>
</dbReference>
<dbReference type="EMBL" id="CP078063">
    <property type="protein sequence ID" value="UVE49160.1"/>
    <property type="molecule type" value="Genomic_DNA"/>
</dbReference>
<comment type="pathway">
    <text evidence="5 6">Purine metabolism; IMP biosynthesis via de novo pathway; 5-amino-1-(5-phospho-D-ribosyl)imidazole-4-carboxylate from 5-amino-1-(5-phospho-D-ribosyl)imidazole (N5-CAIR route): step 1/2.</text>
</comment>
<accession>A0ABY5RDD4</accession>
<evidence type="ECO:0000256" key="5">
    <source>
        <dbReference type="HAMAP-Rule" id="MF_01928"/>
    </source>
</evidence>
<evidence type="ECO:0000313" key="8">
    <source>
        <dbReference type="EMBL" id="UVE49160.1"/>
    </source>
</evidence>
<dbReference type="Proteomes" id="UP001058330">
    <property type="component" value="Chromosome"/>
</dbReference>
<reference evidence="8" key="1">
    <citation type="submission" date="2021-07" db="EMBL/GenBank/DDBJ databases">
        <title>Studies on halocins as antimicrobial molecules from haloarchaea.</title>
        <authorList>
            <person name="Kumar S."/>
            <person name="Khare S.K."/>
        </authorList>
    </citation>
    <scope>NUCLEOTIDE SEQUENCE</scope>
    <source>
        <strain evidence="8">NCIM 5678</strain>
    </source>
</reference>
<dbReference type="HAMAP" id="MF_01928">
    <property type="entry name" value="PurK"/>
    <property type="match status" value="1"/>
</dbReference>
<keyword evidence="5 6" id="KW-0436">Ligase</keyword>
<dbReference type="InterPro" id="IPR054350">
    <property type="entry name" value="PurT/PurK_preATP-grasp"/>
</dbReference>
<feature type="binding site" evidence="5">
    <location>
        <position position="219"/>
    </location>
    <ligand>
        <name>ATP</name>
        <dbReference type="ChEBI" id="CHEBI:30616"/>
    </ligand>
</feature>
<comment type="caution">
    <text evidence="5">Lacks conserved residue(s) required for the propagation of feature annotation.</text>
</comment>
<dbReference type="PANTHER" id="PTHR11609:SF5">
    <property type="entry name" value="PHOSPHORIBOSYLAMINOIMIDAZOLE CARBOXYLASE"/>
    <property type="match status" value="1"/>
</dbReference>
<dbReference type="SUPFAM" id="SSF56059">
    <property type="entry name" value="Glutathione synthetase ATP-binding domain-like"/>
    <property type="match status" value="1"/>
</dbReference>
<dbReference type="PROSITE" id="PS50975">
    <property type="entry name" value="ATP_GRASP"/>
    <property type="match status" value="1"/>
</dbReference>
<dbReference type="Pfam" id="PF02222">
    <property type="entry name" value="ATP-grasp"/>
    <property type="match status" value="1"/>
</dbReference>
<keyword evidence="1 5" id="KW-0547">Nucleotide-binding</keyword>
<name>A0ABY5RDD4_HALLR</name>
<comment type="catalytic activity">
    <reaction evidence="5 6">
        <text>5-amino-1-(5-phospho-beta-D-ribosyl)imidazole + hydrogencarbonate + ATP = 5-carboxyamino-1-(5-phospho-D-ribosyl)imidazole + ADP + phosphate + 2 H(+)</text>
        <dbReference type="Rhea" id="RHEA:19317"/>
        <dbReference type="ChEBI" id="CHEBI:15378"/>
        <dbReference type="ChEBI" id="CHEBI:17544"/>
        <dbReference type="ChEBI" id="CHEBI:30616"/>
        <dbReference type="ChEBI" id="CHEBI:43474"/>
        <dbReference type="ChEBI" id="CHEBI:58730"/>
        <dbReference type="ChEBI" id="CHEBI:137981"/>
        <dbReference type="ChEBI" id="CHEBI:456216"/>
        <dbReference type="EC" id="6.3.4.18"/>
    </reaction>
</comment>
<comment type="similarity">
    <text evidence="5 6">Belongs to the PurK/PurT family.</text>
</comment>
<dbReference type="InterPro" id="IPR003135">
    <property type="entry name" value="ATP-grasp_carboxylate-amine"/>
</dbReference>
<proteinExistence type="inferred from homology"/>
<keyword evidence="3 5" id="KW-0067">ATP-binding</keyword>
<dbReference type="Pfam" id="PF17769">
    <property type="entry name" value="PurK_C"/>
    <property type="match status" value="1"/>
</dbReference>
<evidence type="ECO:0000256" key="4">
    <source>
        <dbReference type="ARBA" id="ARBA00022842"/>
    </source>
</evidence>
<dbReference type="InterPro" id="IPR013815">
    <property type="entry name" value="ATP_grasp_subdomain_1"/>
</dbReference>
<organism evidence="8 9">
    <name type="scientific">Haloferax larsenii</name>
    <dbReference type="NCBI Taxonomy" id="302484"/>
    <lineage>
        <taxon>Archaea</taxon>
        <taxon>Methanobacteriati</taxon>
        <taxon>Methanobacteriota</taxon>
        <taxon>Stenosarchaea group</taxon>
        <taxon>Halobacteria</taxon>
        <taxon>Halobacteriales</taxon>
        <taxon>Haloferacaceae</taxon>
        <taxon>Haloferax</taxon>
    </lineage>
</organism>
<feature type="binding site" evidence="5">
    <location>
        <position position="116"/>
    </location>
    <ligand>
        <name>ATP</name>
        <dbReference type="ChEBI" id="CHEBI:30616"/>
    </ligand>
</feature>
<dbReference type="InterPro" id="IPR011761">
    <property type="entry name" value="ATP-grasp"/>
</dbReference>
<feature type="binding site" evidence="5">
    <location>
        <begin position="273"/>
        <end position="274"/>
    </location>
    <ligand>
        <name>ATP</name>
        <dbReference type="ChEBI" id="CHEBI:30616"/>
    </ligand>
</feature>
<feature type="binding site" evidence="5">
    <location>
        <position position="155"/>
    </location>
    <ligand>
        <name>ATP</name>
        <dbReference type="ChEBI" id="CHEBI:30616"/>
    </ligand>
</feature>
<keyword evidence="9" id="KW-1185">Reference proteome</keyword>
<dbReference type="Gene3D" id="3.30.470.20">
    <property type="entry name" value="ATP-grasp fold, B domain"/>
    <property type="match status" value="1"/>
</dbReference>
<dbReference type="Gene3D" id="3.40.50.20">
    <property type="match status" value="1"/>
</dbReference>
<evidence type="ECO:0000256" key="1">
    <source>
        <dbReference type="ARBA" id="ARBA00022741"/>
    </source>
</evidence>
<feature type="binding site" evidence="5">
    <location>
        <begin position="189"/>
        <end position="192"/>
    </location>
    <ligand>
        <name>ATP</name>
        <dbReference type="ChEBI" id="CHEBI:30616"/>
    </ligand>
</feature>
<dbReference type="SUPFAM" id="SSF51246">
    <property type="entry name" value="Rudiment single hybrid motif"/>
    <property type="match status" value="1"/>
</dbReference>
<sequence length="389" mass="41713">MHQYTESATVTVSVPGPTLGVVGGGQLGRMLAEAASPLGVDVVVLDPTPNCPASTVADQIVGAFDDPDAMAELAARADVLTFEIELADPDLLDELAAEEGIDVHPSPDALRTIEDKLIQKDTFGEAGIPIPPFHRVDDAADLRAALDEFGSVMLKARTGGYDGRGNVPVTDPDDAEAAIEEVGGPAMAEAFVDFERELSVIGVRGDDEIRTFPVGENVHEAEILRETIVPARTTDDVRDEADRVAREVLSHLPGRGVFGIELFETSEGEVLVNEVAPRPHNSGHWTIEGALSSQFEQHVRAVLGWPLGATDRRAPTVMANVLGTVDEPRVARLGGLDDLLSESGVSLHWYGKEQVRPLRKMGHLTAVGETDLEVLLSLARELRDGLHFE</sequence>
<dbReference type="EC" id="6.3.4.18" evidence="5 6"/>
<keyword evidence="2 5" id="KW-0658">Purine biosynthesis</keyword>
<dbReference type="SUPFAM" id="SSF52440">
    <property type="entry name" value="PreATP-grasp domain"/>
    <property type="match status" value="1"/>
</dbReference>
<comment type="function">
    <text evidence="5">Catalyzes the ATP-dependent conversion of 5-aminoimidazole ribonucleotide (AIR) and HCO(3)(-) to N5-carboxyaminoimidazole ribonucleotide (N5-CAIR).</text>
</comment>
<protein>
    <recommendedName>
        <fullName evidence="5 6">N5-carboxyaminoimidazole ribonucleotide synthase</fullName>
        <shortName evidence="5 6">N5-CAIR synthase</shortName>
        <ecNumber evidence="5 6">6.3.4.18</ecNumber>
    </recommendedName>
    <alternativeName>
        <fullName evidence="5 6">5-(carboxyamino)imidazole ribonucleotide synthetase</fullName>
    </alternativeName>
</protein>
<evidence type="ECO:0000256" key="6">
    <source>
        <dbReference type="RuleBase" id="RU361200"/>
    </source>
</evidence>
<dbReference type="InterPro" id="IPR040686">
    <property type="entry name" value="PurK_C"/>
</dbReference>
<comment type="subunit">
    <text evidence="5">Homodimer.</text>
</comment>
<dbReference type="NCBIfam" id="TIGR01161">
    <property type="entry name" value="purK"/>
    <property type="match status" value="1"/>
</dbReference>
<dbReference type="Gene3D" id="3.30.1490.20">
    <property type="entry name" value="ATP-grasp fold, A domain"/>
    <property type="match status" value="1"/>
</dbReference>
<evidence type="ECO:0000313" key="9">
    <source>
        <dbReference type="Proteomes" id="UP001058330"/>
    </source>
</evidence>
<evidence type="ECO:0000256" key="2">
    <source>
        <dbReference type="ARBA" id="ARBA00022755"/>
    </source>
</evidence>
<dbReference type="NCBIfam" id="NF004679">
    <property type="entry name" value="PRK06019.1-5"/>
    <property type="match status" value="1"/>
</dbReference>
<dbReference type="InterPro" id="IPR016185">
    <property type="entry name" value="PreATP-grasp_dom_sf"/>
</dbReference>
<dbReference type="InterPro" id="IPR011054">
    <property type="entry name" value="Rudment_hybrid_motif"/>
</dbReference>
<gene>
    <name evidence="5 6" type="primary">purK</name>
    <name evidence="8" type="ORF">KU306_09485</name>
</gene>
<dbReference type="Pfam" id="PF22660">
    <property type="entry name" value="RS_preATP-grasp-like"/>
    <property type="match status" value="1"/>
</dbReference>
<keyword evidence="4" id="KW-0460">Magnesium</keyword>
<comment type="function">
    <text evidence="6">Catalyzes the ATP-dependent conversion of 5-aminoimidazole ribonucleotide (AIR) and HCO(3)- to N5-carboxyaminoimidazole ribonucleotide (N5-CAIR).</text>
</comment>